<protein>
    <submittedName>
        <fullName evidence="1">Uncharacterized protein</fullName>
    </submittedName>
</protein>
<evidence type="ECO:0000313" key="1">
    <source>
        <dbReference type="EMBL" id="KAI0303594.1"/>
    </source>
</evidence>
<accession>A0AAD4M6U7</accession>
<comment type="caution">
    <text evidence="1">The sequence shown here is derived from an EMBL/GenBank/DDBJ whole genome shotgun (WGS) entry which is preliminary data.</text>
</comment>
<organism evidence="1 2">
    <name type="scientific">Multifurca ochricompacta</name>
    <dbReference type="NCBI Taxonomy" id="376703"/>
    <lineage>
        <taxon>Eukaryota</taxon>
        <taxon>Fungi</taxon>
        <taxon>Dikarya</taxon>
        <taxon>Basidiomycota</taxon>
        <taxon>Agaricomycotina</taxon>
        <taxon>Agaricomycetes</taxon>
        <taxon>Russulales</taxon>
        <taxon>Russulaceae</taxon>
        <taxon>Multifurca</taxon>
    </lineage>
</organism>
<reference evidence="1" key="1">
    <citation type="journal article" date="2022" name="New Phytol.">
        <title>Evolutionary transition to the ectomycorrhizal habit in the genomes of a hyperdiverse lineage of mushroom-forming fungi.</title>
        <authorList>
            <person name="Looney B."/>
            <person name="Miyauchi S."/>
            <person name="Morin E."/>
            <person name="Drula E."/>
            <person name="Courty P.E."/>
            <person name="Kohler A."/>
            <person name="Kuo A."/>
            <person name="LaButti K."/>
            <person name="Pangilinan J."/>
            <person name="Lipzen A."/>
            <person name="Riley R."/>
            <person name="Andreopoulos W."/>
            <person name="He G."/>
            <person name="Johnson J."/>
            <person name="Nolan M."/>
            <person name="Tritt A."/>
            <person name="Barry K.W."/>
            <person name="Grigoriev I.V."/>
            <person name="Nagy L.G."/>
            <person name="Hibbett D."/>
            <person name="Henrissat B."/>
            <person name="Matheny P.B."/>
            <person name="Labbe J."/>
            <person name="Martin F.M."/>
        </authorList>
    </citation>
    <scope>NUCLEOTIDE SEQUENCE</scope>
    <source>
        <strain evidence="1">BPL690</strain>
    </source>
</reference>
<keyword evidence="2" id="KW-1185">Reference proteome</keyword>
<evidence type="ECO:0000313" key="2">
    <source>
        <dbReference type="Proteomes" id="UP001203297"/>
    </source>
</evidence>
<dbReference type="EMBL" id="WTXG01000008">
    <property type="protein sequence ID" value="KAI0303594.1"/>
    <property type="molecule type" value="Genomic_DNA"/>
</dbReference>
<dbReference type="Proteomes" id="UP001203297">
    <property type="component" value="Unassembled WGS sequence"/>
</dbReference>
<proteinExistence type="predicted"/>
<sequence length="84" mass="9164">MGWAGTYPARILISAPLHTWKSSWAAPARASAQGSGTPRKASVNLWLWAKLIQNFVAKAKQANDLVDTDTISRGHRTSTRTVDC</sequence>
<name>A0AAD4M6U7_9AGAM</name>
<dbReference type="AlphaFoldDB" id="A0AAD4M6U7"/>
<gene>
    <name evidence="1" type="ORF">B0F90DRAFT_1815905</name>
</gene>